<comment type="caution">
    <text evidence="6">The sequence shown here is derived from an EMBL/GenBank/DDBJ whole genome shotgun (WGS) entry which is preliminary data.</text>
</comment>
<keyword evidence="7" id="KW-1185">Reference proteome</keyword>
<dbReference type="RefSeq" id="XP_046015949.1">
    <property type="nucleotide sequence ID" value="XM_046153375.1"/>
</dbReference>
<organism evidence="6 7">
    <name type="scientific">Microdochium trichocladiopsis</name>
    <dbReference type="NCBI Taxonomy" id="1682393"/>
    <lineage>
        <taxon>Eukaryota</taxon>
        <taxon>Fungi</taxon>
        <taxon>Dikarya</taxon>
        <taxon>Ascomycota</taxon>
        <taxon>Pezizomycotina</taxon>
        <taxon>Sordariomycetes</taxon>
        <taxon>Xylariomycetidae</taxon>
        <taxon>Xylariales</taxon>
        <taxon>Microdochiaceae</taxon>
        <taxon>Microdochium</taxon>
    </lineage>
</organism>
<dbReference type="Pfam" id="PF00561">
    <property type="entry name" value="Abhydrolase_1"/>
    <property type="match status" value="1"/>
</dbReference>
<feature type="domain" description="Peptidase S33 tripeptidyl aminopeptidase-like C-terminal" evidence="5">
    <location>
        <begin position="483"/>
        <end position="556"/>
    </location>
</feature>
<evidence type="ECO:0000313" key="6">
    <source>
        <dbReference type="EMBL" id="KAH7035856.1"/>
    </source>
</evidence>
<evidence type="ECO:0000256" key="2">
    <source>
        <dbReference type="ARBA" id="ARBA00022801"/>
    </source>
</evidence>
<dbReference type="GeneID" id="70182921"/>
<keyword evidence="3" id="KW-0812">Transmembrane</keyword>
<dbReference type="PANTHER" id="PTHR43248:SF25">
    <property type="entry name" value="AB HYDROLASE-1 DOMAIN-CONTAINING PROTEIN-RELATED"/>
    <property type="match status" value="1"/>
</dbReference>
<dbReference type="EMBL" id="JAGTJQ010000003">
    <property type="protein sequence ID" value="KAH7035856.1"/>
    <property type="molecule type" value="Genomic_DNA"/>
</dbReference>
<dbReference type="PANTHER" id="PTHR43248">
    <property type="entry name" value="2-SUCCINYL-6-HYDROXY-2,4-CYCLOHEXADIENE-1-CARBOXYLATE SYNTHASE"/>
    <property type="match status" value="1"/>
</dbReference>
<reference evidence="6" key="1">
    <citation type="journal article" date="2021" name="Nat. Commun.">
        <title>Genetic determinants of endophytism in the Arabidopsis root mycobiome.</title>
        <authorList>
            <person name="Mesny F."/>
            <person name="Miyauchi S."/>
            <person name="Thiergart T."/>
            <person name="Pickel B."/>
            <person name="Atanasova L."/>
            <person name="Karlsson M."/>
            <person name="Huettel B."/>
            <person name="Barry K.W."/>
            <person name="Haridas S."/>
            <person name="Chen C."/>
            <person name="Bauer D."/>
            <person name="Andreopoulos W."/>
            <person name="Pangilinan J."/>
            <person name="LaButti K."/>
            <person name="Riley R."/>
            <person name="Lipzen A."/>
            <person name="Clum A."/>
            <person name="Drula E."/>
            <person name="Henrissat B."/>
            <person name="Kohler A."/>
            <person name="Grigoriev I.V."/>
            <person name="Martin F.M."/>
            <person name="Hacquard S."/>
        </authorList>
    </citation>
    <scope>NUCLEOTIDE SEQUENCE</scope>
    <source>
        <strain evidence="6">MPI-CAGE-CH-0230</strain>
    </source>
</reference>
<dbReference type="AlphaFoldDB" id="A0A9P8YCI0"/>
<proteinExistence type="inferred from homology"/>
<evidence type="ECO:0000313" key="7">
    <source>
        <dbReference type="Proteomes" id="UP000756346"/>
    </source>
</evidence>
<dbReference type="GO" id="GO:0016787">
    <property type="term" value="F:hydrolase activity"/>
    <property type="evidence" value="ECO:0007669"/>
    <property type="project" value="UniProtKB-KW"/>
</dbReference>
<dbReference type="Pfam" id="PF08386">
    <property type="entry name" value="Abhydrolase_4"/>
    <property type="match status" value="1"/>
</dbReference>
<keyword evidence="3" id="KW-1133">Transmembrane helix</keyword>
<dbReference type="InterPro" id="IPR013595">
    <property type="entry name" value="Pept_S33_TAP-like_C"/>
</dbReference>
<evidence type="ECO:0000259" key="5">
    <source>
        <dbReference type="Pfam" id="PF08386"/>
    </source>
</evidence>
<dbReference type="SUPFAM" id="SSF53474">
    <property type="entry name" value="alpha/beta-Hydrolases"/>
    <property type="match status" value="1"/>
</dbReference>
<evidence type="ECO:0000259" key="4">
    <source>
        <dbReference type="Pfam" id="PF00561"/>
    </source>
</evidence>
<sequence>MSNKTSALAGQRQVRTRPSAWTTAVLAASFLLIFGLYNLPELFLDASDEIPTTWPLHLVDPEPLRYPGESLSWTPCGDAKGHPLECSTIHVPKDQYATATTAPDTADDRDTFSIPLIRLRGRNATKNILFNPGGPGGSGVQSLYTRGDNLHGLIGDGFHIIGFDPRGINGSRPSASCSPVSHKGDATQESNPLIHKGMRHSDFPEVQAWAANFAQACVDTMGDYAGYVNTPQVAADMNSILDAVGQYEMYYYGVSYGTVLGQTYAALFPERSQRIVIDGVVNTLQWYDSVLFGDSLTDTDELLGAFFDECHKAGPRNCSLASTGDSPQQIRDSVFELVGQLKEHPLSTYINNTHYGIITAEIVLLKATFNALYKPSRWPDLADRLSELMGGNGSQFLLDHVLVPDWPEAPTDIVMANDGLSGPKHWRQGIKGLEEELAPLWNSSVFADAHNSLYIPKQQWVVPRTHNFSLSHIQNGAAINGQGIETAHPLLILSTSLDPVTPLRSAEVAKTAFRGSEIVEVRGYGHCSLAEPSRCVIRAFRKYLYDGILPKGHTLCEAERPYFPKDDDRDEIPGNGSLGKVGAASENLDEINRAYLAQIALRRDWEWNRGI</sequence>
<feature type="domain" description="AB hydrolase-1" evidence="4">
    <location>
        <begin position="128"/>
        <end position="280"/>
    </location>
</feature>
<dbReference type="InterPro" id="IPR029058">
    <property type="entry name" value="AB_hydrolase_fold"/>
</dbReference>
<gene>
    <name evidence="6" type="ORF">B0I36DRAFT_319216</name>
</gene>
<dbReference type="OrthoDB" id="425534at2759"/>
<name>A0A9P8YCI0_9PEZI</name>
<comment type="similarity">
    <text evidence="1">Belongs to the peptidase S33 family.</text>
</comment>
<accession>A0A9P8YCI0</accession>
<keyword evidence="3" id="KW-0472">Membrane</keyword>
<evidence type="ECO:0000256" key="3">
    <source>
        <dbReference type="SAM" id="Phobius"/>
    </source>
</evidence>
<protein>
    <submittedName>
        <fullName evidence="6">Alpha/Beta hydrolase protein</fullName>
    </submittedName>
</protein>
<dbReference type="InterPro" id="IPR000073">
    <property type="entry name" value="AB_hydrolase_1"/>
</dbReference>
<feature type="transmembrane region" description="Helical" evidence="3">
    <location>
        <begin position="20"/>
        <end position="39"/>
    </location>
</feature>
<keyword evidence="2 6" id="KW-0378">Hydrolase</keyword>
<dbReference type="Proteomes" id="UP000756346">
    <property type="component" value="Unassembled WGS sequence"/>
</dbReference>
<dbReference type="InterPro" id="IPR051601">
    <property type="entry name" value="Serine_prot/Carboxylest_S33"/>
</dbReference>
<evidence type="ECO:0000256" key="1">
    <source>
        <dbReference type="ARBA" id="ARBA00010088"/>
    </source>
</evidence>
<dbReference type="Gene3D" id="3.40.50.1820">
    <property type="entry name" value="alpha/beta hydrolase"/>
    <property type="match status" value="1"/>
</dbReference>